<proteinExistence type="inferred from homology"/>
<dbReference type="GO" id="GO:0030687">
    <property type="term" value="C:preribosome, large subunit precursor"/>
    <property type="evidence" value="ECO:0007669"/>
    <property type="project" value="TreeGrafter"/>
</dbReference>
<feature type="compositionally biased region" description="Acidic residues" evidence="7">
    <location>
        <begin position="38"/>
        <end position="47"/>
    </location>
</feature>
<sequence>MVKTKLKLKESLKNLKSTESAGKAESVKKNKKVVVPVEEEELEEDNLASDTKKIISQISEENGSETLSHKEQRKLKKALKKQASAADEDDEDTPELLDTNKLVESDSEDEEDFTNQKAENDDEEEEDEEEEEEEDIPLSDVELDDDADVVPFQKVTVNNRKALAQALSNIALPYNKMKFSEHLSVTADEPLVLKDVFDDLERELGFYKQGLAAANVGRAKLTKENVPFTRPTDYFAEMVKSDEHMDKLKQKLIETETSKKAAQDARRQRELKKFGKQVQHAKLQERAKDKRETLDKIKSLKRKRSGNEISNDDFDIAVEEAAADASERRGGNGKPNARRQAKNAKYGSGGKKRFLRKNDAASSNDLSGFNNGKKKGNAKRPGKSKRAKTF</sequence>
<comment type="similarity">
    <text evidence="2">Belongs to the EBP2 family.</text>
</comment>
<dbReference type="GO" id="GO:0042273">
    <property type="term" value="P:ribosomal large subunit biogenesis"/>
    <property type="evidence" value="ECO:0007669"/>
    <property type="project" value="TreeGrafter"/>
</dbReference>
<keyword evidence="4 6" id="KW-0175">Coiled coil</keyword>
<accession>A0A0J9XA26</accession>
<dbReference type="Proteomes" id="UP000242525">
    <property type="component" value="Unassembled WGS sequence"/>
</dbReference>
<feature type="compositionally biased region" description="Acidic residues" evidence="7">
    <location>
        <begin position="86"/>
        <end position="95"/>
    </location>
</feature>
<comment type="subcellular location">
    <subcellularLocation>
        <location evidence="1">Nucleus</location>
        <location evidence="1">Nucleolus</location>
    </subcellularLocation>
</comment>
<feature type="compositionally biased region" description="Basic residues" evidence="7">
    <location>
        <begin position="372"/>
        <end position="390"/>
    </location>
</feature>
<dbReference type="STRING" id="1173061.A0A0J9XA26"/>
<feature type="coiled-coil region" evidence="6">
    <location>
        <begin position="245"/>
        <end position="300"/>
    </location>
</feature>
<keyword evidence="5" id="KW-0539">Nucleus</keyword>
<dbReference type="PANTHER" id="PTHR13028:SF0">
    <property type="entry name" value="RRNA-PROCESSING PROTEIN EBP2-RELATED"/>
    <property type="match status" value="1"/>
</dbReference>
<organism evidence="8 9">
    <name type="scientific">Geotrichum candidum</name>
    <name type="common">Oospora lactis</name>
    <name type="synonym">Dipodascus geotrichum</name>
    <dbReference type="NCBI Taxonomy" id="1173061"/>
    <lineage>
        <taxon>Eukaryota</taxon>
        <taxon>Fungi</taxon>
        <taxon>Dikarya</taxon>
        <taxon>Ascomycota</taxon>
        <taxon>Saccharomycotina</taxon>
        <taxon>Dipodascomycetes</taxon>
        <taxon>Dipodascales</taxon>
        <taxon>Dipodascaceae</taxon>
        <taxon>Geotrichum</taxon>
    </lineage>
</organism>
<evidence type="ECO:0000256" key="5">
    <source>
        <dbReference type="ARBA" id="ARBA00023242"/>
    </source>
</evidence>
<dbReference type="AlphaFoldDB" id="A0A0J9XA26"/>
<dbReference type="GO" id="GO:0005730">
    <property type="term" value="C:nucleolus"/>
    <property type="evidence" value="ECO:0007669"/>
    <property type="project" value="UniProtKB-SubCell"/>
</dbReference>
<comment type="caution">
    <text evidence="8">The sequence shown here is derived from an EMBL/GenBank/DDBJ whole genome shotgun (WGS) entry which is preliminary data.</text>
</comment>
<feature type="compositionally biased region" description="Acidic residues" evidence="7">
    <location>
        <begin position="120"/>
        <end position="147"/>
    </location>
</feature>
<feature type="compositionally biased region" description="Polar residues" evidence="7">
    <location>
        <begin position="54"/>
        <end position="66"/>
    </location>
</feature>
<evidence type="ECO:0000256" key="4">
    <source>
        <dbReference type="ARBA" id="ARBA00023054"/>
    </source>
</evidence>
<evidence type="ECO:0000313" key="9">
    <source>
        <dbReference type="Proteomes" id="UP000242525"/>
    </source>
</evidence>
<evidence type="ECO:0000256" key="6">
    <source>
        <dbReference type="SAM" id="Coils"/>
    </source>
</evidence>
<protein>
    <submittedName>
        <fullName evidence="8">Similar to Saccharomyces cerevisiae YKL172W EBP2 Required for 25S rRNA maturation and 60S ribosomal subunit assembly</fullName>
    </submittedName>
</protein>
<evidence type="ECO:0000256" key="3">
    <source>
        <dbReference type="ARBA" id="ARBA00022517"/>
    </source>
</evidence>
<dbReference type="InterPro" id="IPR008610">
    <property type="entry name" value="Ebp2"/>
</dbReference>
<keyword evidence="3" id="KW-0690">Ribosome biogenesis</keyword>
<dbReference type="GO" id="GO:0034399">
    <property type="term" value="C:nuclear periphery"/>
    <property type="evidence" value="ECO:0007669"/>
    <property type="project" value="TreeGrafter"/>
</dbReference>
<dbReference type="EMBL" id="CCBN010000007">
    <property type="protein sequence ID" value="CDO54296.1"/>
    <property type="molecule type" value="Genomic_DNA"/>
</dbReference>
<gene>
    <name evidence="8" type="ORF">BN980_GECA07s02408g</name>
</gene>
<dbReference type="GO" id="GO:0006364">
    <property type="term" value="P:rRNA processing"/>
    <property type="evidence" value="ECO:0007669"/>
    <property type="project" value="TreeGrafter"/>
</dbReference>
<evidence type="ECO:0000256" key="2">
    <source>
        <dbReference type="ARBA" id="ARBA00007336"/>
    </source>
</evidence>
<feature type="region of interest" description="Disordered" evidence="7">
    <location>
        <begin position="322"/>
        <end position="390"/>
    </location>
</feature>
<evidence type="ECO:0000256" key="7">
    <source>
        <dbReference type="SAM" id="MobiDB-lite"/>
    </source>
</evidence>
<name>A0A0J9XA26_GEOCN</name>
<reference evidence="8" key="1">
    <citation type="submission" date="2014-03" db="EMBL/GenBank/DDBJ databases">
        <authorList>
            <person name="Casaregola S."/>
        </authorList>
    </citation>
    <scope>NUCLEOTIDE SEQUENCE [LARGE SCALE GENOMIC DNA]</scope>
    <source>
        <strain evidence="8">CLIB 918</strain>
    </source>
</reference>
<dbReference type="PANTHER" id="PTHR13028">
    <property type="entry name" value="RRNA PROCESSING PROTEIN EBNA1-BINDING PROTEIN-RELATED"/>
    <property type="match status" value="1"/>
</dbReference>
<evidence type="ECO:0000256" key="1">
    <source>
        <dbReference type="ARBA" id="ARBA00004604"/>
    </source>
</evidence>
<dbReference type="Pfam" id="PF05890">
    <property type="entry name" value="Ebp2"/>
    <property type="match status" value="1"/>
</dbReference>
<evidence type="ECO:0000313" key="8">
    <source>
        <dbReference type="EMBL" id="CDO54296.1"/>
    </source>
</evidence>
<dbReference type="OrthoDB" id="443772at2759"/>
<keyword evidence="9" id="KW-1185">Reference proteome</keyword>
<feature type="region of interest" description="Disordered" evidence="7">
    <location>
        <begin position="38"/>
        <end position="147"/>
    </location>
</feature>
<feature type="compositionally biased region" description="Basic residues" evidence="7">
    <location>
        <begin position="71"/>
        <end position="80"/>
    </location>
</feature>